<proteinExistence type="predicted"/>
<sequence>MNLKIKSRGAVAQSIFYDSQLRISALRLRHTPVKAHFALLHKKFRSRIFTPKDRKMTPLKCTHSFGPASIYMHAGLMDTEFIHWWFQGTFGDHTQPLRAILTVCLFLFCKTNLSESRSNKTLALPEQTEVLNQWIERKLIRRSQGIMAFILAKFHAYLKTKSIFFRIGRTIPTQTENANEHARQKMLKKHFCVGVPMSRFTGCQSERNNIKSKKLNGEKQDSYYFGAEIWIRDEPPAVIKDYEAKDIFNVDETELYSRTISKETLSFKNSLTAACKMAKKRAYFLLEKAKTPSLSRTRRHFLLIMKQTKFVDNKVYLDGLVE</sequence>
<gene>
    <name evidence="1" type="ORF">RF11_09605</name>
</gene>
<comment type="caution">
    <text evidence="1">The sequence shown here is derived from an EMBL/GenBank/DDBJ whole genome shotgun (WGS) entry which is preliminary data.</text>
</comment>
<keyword evidence="2" id="KW-1185">Reference proteome</keyword>
<dbReference type="AlphaFoldDB" id="A0A0C2IK00"/>
<organism evidence="1 2">
    <name type="scientific">Thelohanellus kitauei</name>
    <name type="common">Myxosporean</name>
    <dbReference type="NCBI Taxonomy" id="669202"/>
    <lineage>
        <taxon>Eukaryota</taxon>
        <taxon>Metazoa</taxon>
        <taxon>Cnidaria</taxon>
        <taxon>Myxozoa</taxon>
        <taxon>Myxosporea</taxon>
        <taxon>Bivalvulida</taxon>
        <taxon>Platysporina</taxon>
        <taxon>Myxobolidae</taxon>
        <taxon>Thelohanellus</taxon>
    </lineage>
</organism>
<reference evidence="1 2" key="1">
    <citation type="journal article" date="2014" name="Genome Biol. Evol.">
        <title>The genome of the myxosporean Thelohanellus kitauei shows adaptations to nutrient acquisition within its fish host.</title>
        <authorList>
            <person name="Yang Y."/>
            <person name="Xiong J."/>
            <person name="Zhou Z."/>
            <person name="Huo F."/>
            <person name="Miao W."/>
            <person name="Ran C."/>
            <person name="Liu Y."/>
            <person name="Zhang J."/>
            <person name="Feng J."/>
            <person name="Wang M."/>
            <person name="Wang M."/>
            <person name="Wang L."/>
            <person name="Yao B."/>
        </authorList>
    </citation>
    <scope>NUCLEOTIDE SEQUENCE [LARGE SCALE GENOMIC DNA]</scope>
    <source>
        <strain evidence="1">Wuqing</strain>
    </source>
</reference>
<dbReference type="EMBL" id="JWZT01003740">
    <property type="protein sequence ID" value="KII65714.1"/>
    <property type="molecule type" value="Genomic_DNA"/>
</dbReference>
<protein>
    <recommendedName>
        <fullName evidence="3">DDE-1 domain-containing protein</fullName>
    </recommendedName>
</protein>
<dbReference type="Proteomes" id="UP000031668">
    <property type="component" value="Unassembled WGS sequence"/>
</dbReference>
<evidence type="ECO:0000313" key="1">
    <source>
        <dbReference type="EMBL" id="KII65714.1"/>
    </source>
</evidence>
<accession>A0A0C2IK00</accession>
<evidence type="ECO:0000313" key="2">
    <source>
        <dbReference type="Proteomes" id="UP000031668"/>
    </source>
</evidence>
<evidence type="ECO:0008006" key="3">
    <source>
        <dbReference type="Google" id="ProtNLM"/>
    </source>
</evidence>
<name>A0A0C2IK00_THEKT</name>